<dbReference type="GO" id="GO:0006260">
    <property type="term" value="P:DNA replication"/>
    <property type="evidence" value="ECO:0007669"/>
    <property type="project" value="UniProtKB-KW"/>
</dbReference>
<feature type="region of interest" description="Disordered" evidence="4">
    <location>
        <begin position="1"/>
        <end position="80"/>
    </location>
</feature>
<reference evidence="7" key="1">
    <citation type="submission" date="2021-01" db="EMBL/GenBank/DDBJ databases">
        <authorList>
            <person name="Corre E."/>
            <person name="Pelletier E."/>
            <person name="Niang G."/>
            <person name="Scheremetjew M."/>
            <person name="Finn R."/>
            <person name="Kale V."/>
            <person name="Holt S."/>
            <person name="Cochrane G."/>
            <person name="Meng A."/>
            <person name="Brown T."/>
            <person name="Cohen L."/>
        </authorList>
    </citation>
    <scope>NUCLEOTIDE SEQUENCE</scope>
    <source>
        <strain evidence="7">CCMP 769</strain>
    </source>
</reference>
<dbReference type="GO" id="GO:0003677">
    <property type="term" value="F:DNA binding"/>
    <property type="evidence" value="ECO:0007669"/>
    <property type="project" value="TreeGrafter"/>
</dbReference>
<dbReference type="Gene3D" id="1.10.8.60">
    <property type="match status" value="1"/>
</dbReference>
<organism evidence="7">
    <name type="scientific">Rhodosorus marinus</name>
    <dbReference type="NCBI Taxonomy" id="101924"/>
    <lineage>
        <taxon>Eukaryota</taxon>
        <taxon>Rhodophyta</taxon>
        <taxon>Stylonematophyceae</taxon>
        <taxon>Stylonematales</taxon>
        <taxon>Stylonemataceae</taxon>
        <taxon>Rhodosorus</taxon>
    </lineage>
</organism>
<dbReference type="InterPro" id="IPR003959">
    <property type="entry name" value="ATPase_AAA_core"/>
</dbReference>
<dbReference type="CDD" id="cd18140">
    <property type="entry name" value="HLD_clamp_RFC"/>
    <property type="match status" value="1"/>
</dbReference>
<feature type="region of interest" description="Disordered" evidence="4">
    <location>
        <begin position="117"/>
        <end position="188"/>
    </location>
</feature>
<feature type="compositionally biased region" description="Basic and acidic residues" evidence="4">
    <location>
        <begin position="290"/>
        <end position="303"/>
    </location>
</feature>
<accession>A0A7S3ELN1</accession>
<dbReference type="GO" id="GO:0005634">
    <property type="term" value="C:nucleus"/>
    <property type="evidence" value="ECO:0007669"/>
    <property type="project" value="TreeGrafter"/>
</dbReference>
<gene>
    <name evidence="6" type="ORF">RMAR00112_LOCUS28493</name>
    <name evidence="7" type="ORF">RMAR00112_LOCUS28497</name>
</gene>
<dbReference type="AlphaFoldDB" id="A0A7S3ELN1"/>
<dbReference type="SUPFAM" id="SSF52540">
    <property type="entry name" value="P-loop containing nucleoside triphosphate hydrolases"/>
    <property type="match status" value="1"/>
</dbReference>
<evidence type="ECO:0000256" key="3">
    <source>
        <dbReference type="ARBA" id="ARBA00022840"/>
    </source>
</evidence>
<proteinExistence type="predicted"/>
<dbReference type="EMBL" id="HBHW01037075">
    <property type="protein sequence ID" value="CAE0060427.1"/>
    <property type="molecule type" value="Transcribed_RNA"/>
</dbReference>
<feature type="compositionally biased region" description="Basic and acidic residues" evidence="4">
    <location>
        <begin position="121"/>
        <end position="135"/>
    </location>
</feature>
<dbReference type="Gene3D" id="3.40.50.300">
    <property type="entry name" value="P-loop containing nucleotide triphosphate hydrolases"/>
    <property type="match status" value="1"/>
</dbReference>
<feature type="domain" description="AAA+ ATPase" evidence="5">
    <location>
        <begin position="423"/>
        <end position="566"/>
    </location>
</feature>
<dbReference type="InterPro" id="IPR047854">
    <property type="entry name" value="RFC_lid"/>
</dbReference>
<evidence type="ECO:0000256" key="1">
    <source>
        <dbReference type="ARBA" id="ARBA00022705"/>
    </source>
</evidence>
<feature type="region of interest" description="Disordered" evidence="4">
    <location>
        <begin position="284"/>
        <end position="303"/>
    </location>
</feature>
<name>A0A7S3ELN1_9RHOD</name>
<feature type="region of interest" description="Disordered" evidence="4">
    <location>
        <begin position="230"/>
        <end position="253"/>
    </location>
</feature>
<dbReference type="GO" id="GO:0005524">
    <property type="term" value="F:ATP binding"/>
    <property type="evidence" value="ECO:0007669"/>
    <property type="project" value="UniProtKB-KW"/>
</dbReference>
<dbReference type="CDD" id="cd00009">
    <property type="entry name" value="AAA"/>
    <property type="match status" value="1"/>
</dbReference>
<evidence type="ECO:0000259" key="5">
    <source>
        <dbReference type="SMART" id="SM00382"/>
    </source>
</evidence>
<keyword evidence="2" id="KW-0547">Nucleotide-binding</keyword>
<dbReference type="InterPro" id="IPR027417">
    <property type="entry name" value="P-loop_NTPase"/>
</dbReference>
<dbReference type="GO" id="GO:0016887">
    <property type="term" value="F:ATP hydrolysis activity"/>
    <property type="evidence" value="ECO:0007669"/>
    <property type="project" value="InterPro"/>
</dbReference>
<dbReference type="GO" id="GO:0061860">
    <property type="term" value="F:DNA clamp unloader activity"/>
    <property type="evidence" value="ECO:0007669"/>
    <property type="project" value="TreeGrafter"/>
</dbReference>
<dbReference type="PANTHER" id="PTHR23389">
    <property type="entry name" value="CHROMOSOME TRANSMISSION FIDELITY FACTOR 18"/>
    <property type="match status" value="1"/>
</dbReference>
<keyword evidence="1" id="KW-0235">DNA replication</keyword>
<evidence type="ECO:0000313" key="7">
    <source>
        <dbReference type="EMBL" id="CAE0060431.1"/>
    </source>
</evidence>
<evidence type="ECO:0000256" key="4">
    <source>
        <dbReference type="SAM" id="MobiDB-lite"/>
    </source>
</evidence>
<dbReference type="EMBL" id="HBHW01037079">
    <property type="protein sequence ID" value="CAE0060431.1"/>
    <property type="molecule type" value="Transcribed_RNA"/>
</dbReference>
<dbReference type="SMART" id="SM00382">
    <property type="entry name" value="AAA"/>
    <property type="match status" value="1"/>
</dbReference>
<dbReference type="PANTHER" id="PTHR23389:SF21">
    <property type="entry name" value="ATPASE FAMILY AAA DOMAIN-CONTAINING PROTEIN 5"/>
    <property type="match status" value="1"/>
</dbReference>
<evidence type="ECO:0000313" key="6">
    <source>
        <dbReference type="EMBL" id="CAE0060427.1"/>
    </source>
</evidence>
<protein>
    <recommendedName>
        <fullName evidence="5">AAA+ ATPase domain-containing protein</fullName>
    </recommendedName>
</protein>
<dbReference type="Pfam" id="PF00004">
    <property type="entry name" value="AAA"/>
    <property type="match status" value="1"/>
</dbReference>
<sequence length="808" mass="89258">MACPQALGDKPVSKDFQDGIWHQKPSKSTKGRNINPKGNPSDSIENEQQQHRALTSWLSKSDPAPTRRTRESHAVPTPRAASLTQLTLQQHCRGASKSSAGWPPRIKTVCNELAGGGVERPPGEHGLGKPEEQARIDPQAPESRVVETQEPPGNAVLIDDAPLLREAVNYPNAGGGQSSDLEKHNSDQAKDVFVSPVLTRVHAGVHTLNSVRAGGDAQALDGGTALLLSKSNKGSGQEEALTAGNSESPDETTYRTQEIVLIEEISKSPAPSASCDDYHPFFSKRKTKRHSEPESRDSHERCSEGRDAWECNNATVHVGAESKGNQTRPRNFQLQGLSEKMWTDDSRHRRPENVSEVKLLGPQKRATKRPRSVPTREELLVKYRPKTLTEIPSKCGIEVFRWLESWYRDGSKVRRASSKARGRCPALVLSGPPGCGKTSTVYAVAGQLGFVVHEINAGICRTGKRTLSEVSEVTSTEAIRSGSEINRNVLILFEEVDQLAEDERGFWQSLQTLCETRTRPIIVTCNDYIPIARKWDFKPIWIHMTEVGETEIRAILSRINFQENLDVSPDVLSSIASVARGDLRSAINALSFEALSGQFELGRQLNTGERPTTGFFYTPPDLDLQSVIAKRWMLAQITSCASFLEYLAFCFSGLDLEVIGDDRCNRNRAEKVFLKDFTTHERKTMTSIQDLERTLGERPCTCPGAATVWSSLRSILNSDFPFETQVKPPAFSEAGGSSLLVPENWAGETPHSTITRTLICESSQRLSTPTLLILIYIHVSNSLEASLLGNGEWCNTPKRRLLSPNLED</sequence>
<dbReference type="InterPro" id="IPR003593">
    <property type="entry name" value="AAA+_ATPase"/>
</dbReference>
<keyword evidence="3" id="KW-0067">ATP-binding</keyword>
<evidence type="ECO:0000256" key="2">
    <source>
        <dbReference type="ARBA" id="ARBA00022741"/>
    </source>
</evidence>
<feature type="compositionally biased region" description="Polar residues" evidence="4">
    <location>
        <begin position="31"/>
        <end position="59"/>
    </location>
</feature>